<proteinExistence type="predicted"/>
<accession>E8N021</accession>
<dbReference type="KEGG" id="atm:ANT_03220"/>
<keyword evidence="2" id="KW-1185">Reference proteome</keyword>
<evidence type="ECO:0000313" key="2">
    <source>
        <dbReference type="Proteomes" id="UP000008922"/>
    </source>
</evidence>
<dbReference type="STRING" id="926569.ANT_03220"/>
<evidence type="ECO:0008006" key="3">
    <source>
        <dbReference type="Google" id="ProtNLM"/>
    </source>
</evidence>
<dbReference type="InParanoid" id="E8N021"/>
<reference evidence="1 2" key="1">
    <citation type="submission" date="2010-12" db="EMBL/GenBank/DDBJ databases">
        <title>Whole genome sequence of Anaerolinea thermophila UNI-1.</title>
        <authorList>
            <person name="Narita-Yamada S."/>
            <person name="Kishi E."/>
            <person name="Watanabe Y."/>
            <person name="Takasaki K."/>
            <person name="Ankai A."/>
            <person name="Oguchi A."/>
            <person name="Fukui S."/>
            <person name="Takahashi M."/>
            <person name="Yashiro I."/>
            <person name="Hosoyama A."/>
            <person name="Sekiguchi Y."/>
            <person name="Hanada S."/>
            <person name="Fujita N."/>
        </authorList>
    </citation>
    <scope>NUCLEOTIDE SEQUENCE [LARGE SCALE GENOMIC DNA]</scope>
    <source>
        <strain evidence="2">DSM 14523 / JCM 11388 / NBRC 100420 / UNI-1</strain>
    </source>
</reference>
<protein>
    <recommendedName>
        <fullName evidence="3">PIN domain-containing protein</fullName>
    </recommendedName>
</protein>
<dbReference type="eggNOG" id="COG1569">
    <property type="taxonomic scope" value="Bacteria"/>
</dbReference>
<evidence type="ECO:0000313" key="1">
    <source>
        <dbReference type="EMBL" id="BAJ62356.1"/>
    </source>
</evidence>
<dbReference type="EMBL" id="AP012029">
    <property type="protein sequence ID" value="BAJ62356.1"/>
    <property type="molecule type" value="Genomic_DNA"/>
</dbReference>
<dbReference type="HOGENOM" id="CLU_1871099_0_0_0"/>
<sequence>MKIYLDVCAIQRPLDTFDQIRIVLEAEAVLGILSLFERGILELFSSDALVFETEQNPFPLRREHARAVLSKAREHLSLSPEAIQRAKQLTIWVSNLWMHCTWHWRKQEKPIISAPAMTGYCENQNKLSYRSKAFHR</sequence>
<name>E8N021_ANATU</name>
<gene>
    <name evidence="1" type="ordered locus">ANT_03220</name>
</gene>
<dbReference type="AlphaFoldDB" id="E8N021"/>
<organism evidence="1 2">
    <name type="scientific">Anaerolinea thermophila (strain DSM 14523 / JCM 11388 / NBRC 100420 / UNI-1)</name>
    <dbReference type="NCBI Taxonomy" id="926569"/>
    <lineage>
        <taxon>Bacteria</taxon>
        <taxon>Bacillati</taxon>
        <taxon>Chloroflexota</taxon>
        <taxon>Anaerolineae</taxon>
        <taxon>Anaerolineales</taxon>
        <taxon>Anaerolineaceae</taxon>
        <taxon>Anaerolinea</taxon>
    </lineage>
</organism>
<dbReference type="Proteomes" id="UP000008922">
    <property type="component" value="Chromosome"/>
</dbReference>